<accession>A0ABS9WFY6</accession>
<proteinExistence type="predicted"/>
<protein>
    <submittedName>
        <fullName evidence="2">Uncharacterized protein</fullName>
    </submittedName>
</protein>
<keyword evidence="1" id="KW-0175">Coiled coil</keyword>
<dbReference type="RefSeq" id="WP_242163522.1">
    <property type="nucleotide sequence ID" value="NZ_JAJMLW010000001.1"/>
</dbReference>
<dbReference type="Proteomes" id="UP001430755">
    <property type="component" value="Unassembled WGS sequence"/>
</dbReference>
<evidence type="ECO:0000313" key="3">
    <source>
        <dbReference type="Proteomes" id="UP001430755"/>
    </source>
</evidence>
<evidence type="ECO:0000256" key="1">
    <source>
        <dbReference type="SAM" id="Coils"/>
    </source>
</evidence>
<evidence type="ECO:0000313" key="2">
    <source>
        <dbReference type="EMBL" id="MCI2241397.1"/>
    </source>
</evidence>
<feature type="coiled-coil region" evidence="1">
    <location>
        <begin position="12"/>
        <end position="39"/>
    </location>
</feature>
<sequence>MGYGYDELVEARRQVDSTLHKLRETLRTLEAKENATRLKPQITLARRRIAAFEVASDLIGREADAVRAEADAAGARGADDVRGARRADAAADAWDAADAGATLGAGAAGE</sequence>
<keyword evidence="3" id="KW-1185">Reference proteome</keyword>
<dbReference type="EMBL" id="JAJMLW010000001">
    <property type="protein sequence ID" value="MCI2241397.1"/>
    <property type="molecule type" value="Genomic_DNA"/>
</dbReference>
<name>A0ABS9WFY6_9ACTN</name>
<gene>
    <name evidence="2" type="ORF">LPT13_03395</name>
</gene>
<reference evidence="2" key="1">
    <citation type="submission" date="2021-11" db="EMBL/GenBank/DDBJ databases">
        <title>A Novel Adlercreutzia Species, isolated from a Allomyrina dichotoma larva feces.</title>
        <authorList>
            <person name="Suh M.K."/>
        </authorList>
    </citation>
    <scope>NUCLEOTIDE SEQUENCE</scope>
    <source>
        <strain evidence="2">JBNU-10</strain>
    </source>
</reference>
<comment type="caution">
    <text evidence="2">The sequence shown here is derived from an EMBL/GenBank/DDBJ whole genome shotgun (WGS) entry which is preliminary data.</text>
</comment>
<organism evidence="2 3">
    <name type="scientific">Adlercreutzia faecimuris</name>
    <dbReference type="NCBI Taxonomy" id="2897341"/>
    <lineage>
        <taxon>Bacteria</taxon>
        <taxon>Bacillati</taxon>
        <taxon>Actinomycetota</taxon>
        <taxon>Coriobacteriia</taxon>
        <taxon>Eggerthellales</taxon>
        <taxon>Eggerthellaceae</taxon>
        <taxon>Adlercreutzia</taxon>
    </lineage>
</organism>